<dbReference type="RefSeq" id="WP_200287893.1">
    <property type="nucleotide sequence ID" value="NZ_JACIGF010000011.1"/>
</dbReference>
<proteinExistence type="inferred from homology"/>
<dbReference type="Pfam" id="PF03881">
    <property type="entry name" value="Fructosamin_kin"/>
    <property type="match status" value="1"/>
</dbReference>
<dbReference type="InParanoid" id="A0A4R2PB22"/>
<dbReference type="PANTHER" id="PTHR12149:SF8">
    <property type="entry name" value="PROTEIN-RIBULOSAMINE 3-KINASE"/>
    <property type="match status" value="1"/>
</dbReference>
<gene>
    <name evidence="3" type="ORF">EV659_11164</name>
</gene>
<evidence type="ECO:0000256" key="2">
    <source>
        <dbReference type="PIRNR" id="PIRNR006221"/>
    </source>
</evidence>
<dbReference type="InterPro" id="IPR016477">
    <property type="entry name" value="Fructo-/Ketosamine-3-kinase"/>
</dbReference>
<evidence type="ECO:0000313" key="4">
    <source>
        <dbReference type="Proteomes" id="UP000295399"/>
    </source>
</evidence>
<name>A0A4R2PB22_RHOSA</name>
<dbReference type="Proteomes" id="UP000295399">
    <property type="component" value="Unassembled WGS sequence"/>
</dbReference>
<dbReference type="PANTHER" id="PTHR12149">
    <property type="entry name" value="FRUCTOSAMINE 3 KINASE-RELATED PROTEIN"/>
    <property type="match status" value="1"/>
</dbReference>
<dbReference type="GO" id="GO:0016301">
    <property type="term" value="F:kinase activity"/>
    <property type="evidence" value="ECO:0007669"/>
    <property type="project" value="UniProtKB-UniRule"/>
</dbReference>
<evidence type="ECO:0000313" key="3">
    <source>
        <dbReference type="EMBL" id="TCP31494.1"/>
    </source>
</evidence>
<comment type="caution">
    <text evidence="3">The sequence shown here is derived from an EMBL/GenBank/DDBJ whole genome shotgun (WGS) entry which is preliminary data.</text>
</comment>
<reference evidence="3 4" key="1">
    <citation type="submission" date="2019-03" db="EMBL/GenBank/DDBJ databases">
        <title>Genomic Encyclopedia of Type Strains, Phase IV (KMG-IV): sequencing the most valuable type-strain genomes for metagenomic binning, comparative biology and taxonomic classification.</title>
        <authorList>
            <person name="Goeker M."/>
        </authorList>
    </citation>
    <scope>NUCLEOTIDE SEQUENCE [LARGE SCALE GENOMIC DNA]</scope>
    <source>
        <strain evidence="3 4">DSM 2132</strain>
    </source>
</reference>
<keyword evidence="2 3" id="KW-0418">Kinase</keyword>
<dbReference type="FunCoup" id="A0A4R2PB22">
    <property type="interactions" value="351"/>
</dbReference>
<dbReference type="SUPFAM" id="SSF56112">
    <property type="entry name" value="Protein kinase-like (PK-like)"/>
    <property type="match status" value="1"/>
</dbReference>
<organism evidence="3 4">
    <name type="scientific">Rhodothalassium salexigens DSM 2132</name>
    <dbReference type="NCBI Taxonomy" id="1188247"/>
    <lineage>
        <taxon>Bacteria</taxon>
        <taxon>Pseudomonadati</taxon>
        <taxon>Pseudomonadota</taxon>
        <taxon>Alphaproteobacteria</taxon>
        <taxon>Rhodothalassiales</taxon>
        <taxon>Rhodothalassiaceae</taxon>
        <taxon>Rhodothalassium</taxon>
    </lineage>
</organism>
<evidence type="ECO:0000256" key="1">
    <source>
        <dbReference type="ARBA" id="ARBA00009460"/>
    </source>
</evidence>
<keyword evidence="4" id="KW-1185">Reference proteome</keyword>
<protein>
    <submittedName>
        <fullName evidence="3">Fructosamine-3-kinase</fullName>
    </submittedName>
</protein>
<accession>A0A4R2PB22</accession>
<dbReference type="PIRSF" id="PIRSF006221">
    <property type="entry name" value="Ketosamine-3-kinase"/>
    <property type="match status" value="1"/>
</dbReference>
<keyword evidence="2" id="KW-0808">Transferase</keyword>
<dbReference type="InterPro" id="IPR011009">
    <property type="entry name" value="Kinase-like_dom_sf"/>
</dbReference>
<dbReference type="EMBL" id="SLXO01000011">
    <property type="protein sequence ID" value="TCP31494.1"/>
    <property type="molecule type" value="Genomic_DNA"/>
</dbReference>
<comment type="similarity">
    <text evidence="1 2">Belongs to the fructosamine kinase family.</text>
</comment>
<dbReference type="Gene3D" id="3.30.200.20">
    <property type="entry name" value="Phosphorylase Kinase, domain 1"/>
    <property type="match status" value="1"/>
</dbReference>
<sequence>MRERLAALTGAAVTALAPLSGGDIGLVHRVRLDDGRTVVAKTAKPGGRDTAEVEAAMLRHMAAAGVPVPGVVAVEPGLLVIDAVADQGAPDAADLARVVAAMHGVERADYGFDAATVFAGERQDNRPVTGVAAPAAPWPAFFAERRLRPMAHLAHDAGRLDRATLARVEALAGRLDRWLPARPPAVLLHGDLWAGNVLGDRGRVSALVDPAIYYGHGEVDLAMLTLFGGVGRDFFAAYGARRPLDPGFFEVRRDLYNLYPLLFHVKAFGGGYAGQVGAILDRFGA</sequence>
<dbReference type="Gene3D" id="3.90.1200.10">
    <property type="match status" value="1"/>
</dbReference>
<dbReference type="AlphaFoldDB" id="A0A4R2PB22"/>